<dbReference type="InParanoid" id="Q01RB0"/>
<dbReference type="eggNOG" id="COG3391">
    <property type="taxonomic scope" value="Bacteria"/>
</dbReference>
<dbReference type="PANTHER" id="PTHR47197:SF3">
    <property type="entry name" value="DIHYDRO-HEME D1 DEHYDROGENASE"/>
    <property type="match status" value="1"/>
</dbReference>
<evidence type="ECO:0000313" key="1">
    <source>
        <dbReference type="EMBL" id="ABJ87810.1"/>
    </source>
</evidence>
<reference evidence="1" key="1">
    <citation type="submission" date="2006-10" db="EMBL/GenBank/DDBJ databases">
        <title>Complete sequence of Solibacter usitatus Ellin6076.</title>
        <authorList>
            <consortium name="US DOE Joint Genome Institute"/>
            <person name="Copeland A."/>
            <person name="Lucas S."/>
            <person name="Lapidus A."/>
            <person name="Barry K."/>
            <person name="Detter J.C."/>
            <person name="Glavina del Rio T."/>
            <person name="Hammon N."/>
            <person name="Israni S."/>
            <person name="Dalin E."/>
            <person name="Tice H."/>
            <person name="Pitluck S."/>
            <person name="Thompson L.S."/>
            <person name="Brettin T."/>
            <person name="Bruce D."/>
            <person name="Han C."/>
            <person name="Tapia R."/>
            <person name="Gilna P."/>
            <person name="Schmutz J."/>
            <person name="Larimer F."/>
            <person name="Land M."/>
            <person name="Hauser L."/>
            <person name="Kyrpides N."/>
            <person name="Mikhailova N."/>
            <person name="Janssen P.H."/>
            <person name="Kuske C.R."/>
            <person name="Richardson P."/>
        </authorList>
    </citation>
    <scope>NUCLEOTIDE SEQUENCE</scope>
    <source>
        <strain evidence="1">Ellin6076</strain>
    </source>
</reference>
<dbReference type="SUPFAM" id="SSF50969">
    <property type="entry name" value="YVTN repeat-like/Quinoprotein amine dehydrogenase"/>
    <property type="match status" value="1"/>
</dbReference>
<proteinExistence type="predicted"/>
<sequence length="197" mass="21543" precursor="true">MKHAVIACFFLGGCLQAQESKTLALQSRIELANVEGRIDHFSVDIKGQRLFMAALGNHTIEVMDIQKGKRLHTIPDLAEPQGLYFDPTSNHLFAGCARDGTTKVFDGSTFQLLETVQFPANVDNIRYDARDRRIIVGYGAGALGVLDMNGKKISEIPLDGHPESFQLENSGTRAFVNVPNQKEIGSSEEIVGGLRLG</sequence>
<dbReference type="STRING" id="234267.Acid_6897"/>
<dbReference type="AlphaFoldDB" id="Q01RB0"/>
<dbReference type="InterPro" id="IPR051200">
    <property type="entry name" value="Host-pathogen_enzymatic-act"/>
</dbReference>
<dbReference type="EMBL" id="CP000473">
    <property type="protein sequence ID" value="ABJ87810.1"/>
    <property type="molecule type" value="Genomic_DNA"/>
</dbReference>
<organism evidence="1">
    <name type="scientific">Solibacter usitatus (strain Ellin6076)</name>
    <dbReference type="NCBI Taxonomy" id="234267"/>
    <lineage>
        <taxon>Bacteria</taxon>
        <taxon>Pseudomonadati</taxon>
        <taxon>Acidobacteriota</taxon>
        <taxon>Terriglobia</taxon>
        <taxon>Bryobacterales</taxon>
        <taxon>Solibacteraceae</taxon>
        <taxon>Candidatus Solibacter</taxon>
    </lineage>
</organism>
<evidence type="ECO:0008006" key="2">
    <source>
        <dbReference type="Google" id="ProtNLM"/>
    </source>
</evidence>
<dbReference type="HOGENOM" id="CLU_1383377_0_0_0"/>
<name>Q01RB0_SOLUE</name>
<dbReference type="InterPro" id="IPR015943">
    <property type="entry name" value="WD40/YVTN_repeat-like_dom_sf"/>
</dbReference>
<dbReference type="Gene3D" id="2.130.10.10">
    <property type="entry name" value="YVTN repeat-like/Quinoprotein amine dehydrogenase"/>
    <property type="match status" value="1"/>
</dbReference>
<dbReference type="OrthoDB" id="104872at2"/>
<dbReference type="PANTHER" id="PTHR47197">
    <property type="entry name" value="PROTEIN NIRF"/>
    <property type="match status" value="1"/>
</dbReference>
<dbReference type="InterPro" id="IPR011044">
    <property type="entry name" value="Quino_amine_DH_bsu"/>
</dbReference>
<accession>Q01RB0</accession>
<protein>
    <recommendedName>
        <fullName evidence="2">YncE family protein</fullName>
    </recommendedName>
</protein>
<gene>
    <name evidence="1" type="ordered locus">Acid_6897</name>
</gene>
<dbReference type="KEGG" id="sus:Acid_6897"/>